<dbReference type="InterPro" id="IPR029052">
    <property type="entry name" value="Metallo-depent_PP-like"/>
</dbReference>
<dbReference type="SUPFAM" id="SSF56300">
    <property type="entry name" value="Metallo-dependent phosphatases"/>
    <property type="match status" value="1"/>
</dbReference>
<dbReference type="InterPro" id="IPR051693">
    <property type="entry name" value="UPF0046_metallophosphoest"/>
</dbReference>
<sequence length="202" mass="23501">MKILTVSDVVVPALYKEFDRTRFPDIDLVLACGDLPPEYLAFIFHFMNVPLYYVKGNHDIRYNENPPMGCMDIHGRIVKFKGLNIMGLGGSRWYNGGMNQYTDAQMRHIIRKMKLSIWWNKGVDILITHAPPRYIHDAEDRCHKGFDAFYTFIDKYKPSYLIHGHIHRQFDNTLDRLTVVNGTKVINTYGYNIIEINDDPSA</sequence>
<dbReference type="STRING" id="1246637.MTBBW1_620018"/>
<dbReference type="AlphaFoldDB" id="A0A1W1HIP0"/>
<organism evidence="2 3">
    <name type="scientific">Desulfamplus magnetovallimortis</name>
    <dbReference type="NCBI Taxonomy" id="1246637"/>
    <lineage>
        <taxon>Bacteria</taxon>
        <taxon>Pseudomonadati</taxon>
        <taxon>Thermodesulfobacteriota</taxon>
        <taxon>Desulfobacteria</taxon>
        <taxon>Desulfobacterales</taxon>
        <taxon>Desulfobacteraceae</taxon>
        <taxon>Desulfamplus</taxon>
    </lineage>
</organism>
<dbReference type="PANTHER" id="PTHR12905">
    <property type="entry name" value="METALLOPHOSPHOESTERASE"/>
    <property type="match status" value="1"/>
</dbReference>
<dbReference type="RefSeq" id="WP_080801767.1">
    <property type="nucleotide sequence ID" value="NZ_LT828542.1"/>
</dbReference>
<dbReference type="InterPro" id="IPR004843">
    <property type="entry name" value="Calcineurin-like_PHP"/>
</dbReference>
<dbReference type="Proteomes" id="UP000191931">
    <property type="component" value="Unassembled WGS sequence"/>
</dbReference>
<dbReference type="OrthoDB" id="332939at2"/>
<feature type="domain" description="Calcineurin-like phosphoesterase" evidence="1">
    <location>
        <begin position="1"/>
        <end position="168"/>
    </location>
</feature>
<name>A0A1W1HIP0_9BACT</name>
<dbReference type="PANTHER" id="PTHR12905:SF0">
    <property type="entry name" value="CALCINEURIN-LIKE PHOSPHOESTERASE DOMAIN-CONTAINING PROTEIN"/>
    <property type="match status" value="1"/>
</dbReference>
<dbReference type="EMBL" id="FWEV01000306">
    <property type="protein sequence ID" value="SLM32275.1"/>
    <property type="molecule type" value="Genomic_DNA"/>
</dbReference>
<keyword evidence="3" id="KW-1185">Reference proteome</keyword>
<evidence type="ECO:0000313" key="2">
    <source>
        <dbReference type="EMBL" id="SLM32275.1"/>
    </source>
</evidence>
<proteinExistence type="predicted"/>
<evidence type="ECO:0000259" key="1">
    <source>
        <dbReference type="Pfam" id="PF00149"/>
    </source>
</evidence>
<dbReference type="Gene3D" id="3.60.21.10">
    <property type="match status" value="1"/>
</dbReference>
<reference evidence="2 3" key="1">
    <citation type="submission" date="2017-03" db="EMBL/GenBank/DDBJ databases">
        <authorList>
            <person name="Afonso C.L."/>
            <person name="Miller P.J."/>
            <person name="Scott M.A."/>
            <person name="Spackman E."/>
            <person name="Goraichik I."/>
            <person name="Dimitrov K.M."/>
            <person name="Suarez D.L."/>
            <person name="Swayne D.E."/>
        </authorList>
    </citation>
    <scope>NUCLEOTIDE SEQUENCE [LARGE SCALE GENOMIC DNA]</scope>
    <source>
        <strain evidence="2">PRJEB14757</strain>
    </source>
</reference>
<dbReference type="GO" id="GO:0016787">
    <property type="term" value="F:hydrolase activity"/>
    <property type="evidence" value="ECO:0007669"/>
    <property type="project" value="InterPro"/>
</dbReference>
<dbReference type="Pfam" id="PF00149">
    <property type="entry name" value="Metallophos"/>
    <property type="match status" value="1"/>
</dbReference>
<evidence type="ECO:0000313" key="3">
    <source>
        <dbReference type="Proteomes" id="UP000191931"/>
    </source>
</evidence>
<accession>A0A1W1HIP0</accession>
<protein>
    <recommendedName>
        <fullName evidence="1">Calcineurin-like phosphoesterase domain-containing protein</fullName>
    </recommendedName>
</protein>
<gene>
    <name evidence="2" type="ORF">MTBBW1_620018</name>
</gene>